<dbReference type="Gene3D" id="3.40.50.12780">
    <property type="entry name" value="N-terminal domain of ligase-like"/>
    <property type="match status" value="1"/>
</dbReference>
<dbReference type="InterPro" id="IPR010071">
    <property type="entry name" value="AA_adenyl_dom"/>
</dbReference>
<dbReference type="EMBL" id="JBIRPU010000011">
    <property type="protein sequence ID" value="MFI0794485.1"/>
    <property type="molecule type" value="Genomic_DNA"/>
</dbReference>
<dbReference type="PANTHER" id="PTHR45527:SF1">
    <property type="entry name" value="FATTY ACID SYNTHASE"/>
    <property type="match status" value="1"/>
</dbReference>
<comment type="cofactor">
    <cofactor evidence="1">
        <name>pantetheine 4'-phosphate</name>
        <dbReference type="ChEBI" id="CHEBI:47942"/>
    </cofactor>
</comment>
<dbReference type="CDD" id="cd19540">
    <property type="entry name" value="LCL_NRPS-like"/>
    <property type="match status" value="1"/>
</dbReference>
<reference evidence="5 6" key="1">
    <citation type="submission" date="2024-10" db="EMBL/GenBank/DDBJ databases">
        <title>The Natural Products Discovery Center: Release of the First 8490 Sequenced Strains for Exploring Actinobacteria Biosynthetic Diversity.</title>
        <authorList>
            <person name="Kalkreuter E."/>
            <person name="Kautsar S.A."/>
            <person name="Yang D."/>
            <person name="Bader C.D."/>
            <person name="Teijaro C.N."/>
            <person name="Fluegel L."/>
            <person name="Davis C.M."/>
            <person name="Simpson J.R."/>
            <person name="Lauterbach L."/>
            <person name="Steele A.D."/>
            <person name="Gui C."/>
            <person name="Meng S."/>
            <person name="Li G."/>
            <person name="Viehrig K."/>
            <person name="Ye F."/>
            <person name="Su P."/>
            <person name="Kiefer A.F."/>
            <person name="Nichols A."/>
            <person name="Cepeda A.J."/>
            <person name="Yan W."/>
            <person name="Fan B."/>
            <person name="Jiang Y."/>
            <person name="Adhikari A."/>
            <person name="Zheng C.-J."/>
            <person name="Schuster L."/>
            <person name="Cowan T.M."/>
            <person name="Smanski M.J."/>
            <person name="Chevrette M.G."/>
            <person name="De Carvalho L.P.S."/>
            <person name="Shen B."/>
        </authorList>
    </citation>
    <scope>NUCLEOTIDE SEQUENCE [LARGE SCALE GENOMIC DNA]</scope>
    <source>
        <strain evidence="5 6">NPDC021253</strain>
    </source>
</reference>
<dbReference type="InterPro" id="IPR020806">
    <property type="entry name" value="PKS_PP-bd"/>
</dbReference>
<dbReference type="InterPro" id="IPR036736">
    <property type="entry name" value="ACP-like_sf"/>
</dbReference>
<dbReference type="InterPro" id="IPR009081">
    <property type="entry name" value="PP-bd_ACP"/>
</dbReference>
<dbReference type="CDD" id="cd17643">
    <property type="entry name" value="A_NRPS_Cytc1-like"/>
    <property type="match status" value="1"/>
</dbReference>
<evidence type="ECO:0000256" key="3">
    <source>
        <dbReference type="ARBA" id="ARBA00022553"/>
    </source>
</evidence>
<dbReference type="Gene3D" id="3.30.559.30">
    <property type="entry name" value="Nonribosomal peptide synthetase, condensation domain"/>
    <property type="match status" value="1"/>
</dbReference>
<dbReference type="InterPro" id="IPR025110">
    <property type="entry name" value="AMP-bd_C"/>
</dbReference>
<dbReference type="Gene3D" id="3.30.559.10">
    <property type="entry name" value="Chloramphenicol acetyltransferase-like domain"/>
    <property type="match status" value="1"/>
</dbReference>
<dbReference type="SUPFAM" id="SSF56801">
    <property type="entry name" value="Acetyl-CoA synthetase-like"/>
    <property type="match status" value="1"/>
</dbReference>
<keyword evidence="6" id="KW-1185">Reference proteome</keyword>
<dbReference type="InterPro" id="IPR000873">
    <property type="entry name" value="AMP-dep_synth/lig_dom"/>
</dbReference>
<dbReference type="SUPFAM" id="SSF52777">
    <property type="entry name" value="CoA-dependent acyltransferases"/>
    <property type="match status" value="2"/>
</dbReference>
<gene>
    <name evidence="5" type="ORF">ACH4OY_17635</name>
</gene>
<dbReference type="SMART" id="SM00823">
    <property type="entry name" value="PKS_PP"/>
    <property type="match status" value="1"/>
</dbReference>
<dbReference type="Gene3D" id="3.30.300.30">
    <property type="match status" value="1"/>
</dbReference>
<comment type="caution">
    <text evidence="5">The sequence shown here is derived from an EMBL/GenBank/DDBJ whole genome shotgun (WGS) entry which is preliminary data.</text>
</comment>
<dbReference type="Gene3D" id="1.10.1200.10">
    <property type="entry name" value="ACP-like"/>
    <property type="match status" value="1"/>
</dbReference>
<dbReference type="PROSITE" id="PS50075">
    <property type="entry name" value="CARRIER"/>
    <property type="match status" value="1"/>
</dbReference>
<name>A0ABW7SMT5_9ACTN</name>
<dbReference type="Pfam" id="PF00668">
    <property type="entry name" value="Condensation"/>
    <property type="match status" value="1"/>
</dbReference>
<dbReference type="Pfam" id="PF13193">
    <property type="entry name" value="AMP-binding_C"/>
    <property type="match status" value="1"/>
</dbReference>
<evidence type="ECO:0000256" key="2">
    <source>
        <dbReference type="ARBA" id="ARBA00022450"/>
    </source>
</evidence>
<protein>
    <submittedName>
        <fullName evidence="5">Amino acid adenylation domain-containing protein</fullName>
    </submittedName>
</protein>
<dbReference type="InterPro" id="IPR023213">
    <property type="entry name" value="CAT-like_dom_sf"/>
</dbReference>
<dbReference type="Pfam" id="PF00501">
    <property type="entry name" value="AMP-binding"/>
    <property type="match status" value="1"/>
</dbReference>
<dbReference type="InterPro" id="IPR045851">
    <property type="entry name" value="AMP-bd_C_sf"/>
</dbReference>
<dbReference type="RefSeq" id="WP_396680842.1">
    <property type="nucleotide sequence ID" value="NZ_JBIRPU010000011.1"/>
</dbReference>
<dbReference type="PROSITE" id="PS00455">
    <property type="entry name" value="AMP_BINDING"/>
    <property type="match status" value="1"/>
</dbReference>
<dbReference type="Pfam" id="PF00550">
    <property type="entry name" value="PP-binding"/>
    <property type="match status" value="1"/>
</dbReference>
<evidence type="ECO:0000313" key="6">
    <source>
        <dbReference type="Proteomes" id="UP001611075"/>
    </source>
</evidence>
<dbReference type="PANTHER" id="PTHR45527">
    <property type="entry name" value="NONRIBOSOMAL PEPTIDE SYNTHETASE"/>
    <property type="match status" value="1"/>
</dbReference>
<dbReference type="InterPro" id="IPR001242">
    <property type="entry name" value="Condensation_dom"/>
</dbReference>
<accession>A0ABW7SMT5</accession>
<feature type="domain" description="Carrier" evidence="4">
    <location>
        <begin position="521"/>
        <end position="596"/>
    </location>
</feature>
<evidence type="ECO:0000259" key="4">
    <source>
        <dbReference type="PROSITE" id="PS50075"/>
    </source>
</evidence>
<proteinExistence type="predicted"/>
<keyword evidence="2" id="KW-0596">Phosphopantetheine</keyword>
<sequence>MPLTESRRGVGGWAGTLLAGFAHSVRRHPDRTAVIADGRVLTYAELDQAAEAVAAQLQARAVDPGAHVGIFLPRTADLVLAAIAVIKAGCSYIPLDPANPRARLERILAVADPSLVITTSDLVGNLPPDTAVIRLDHDRPGDLRYSPPSVDSSACAYMIFTSGTTGQPKGVRISHGNVLHLFDSTDSLFAFDAHDVWSMFHSFAFDFAVWEMWGALLYGGSVVVVPEPTVQDPAAFRRLLRDRGVTVLSQTPTAFNQLVAEEQRHDDRLSVRRVVFGGEALRFSGLAPWVAKYGDEAVELINMYGITETTVHASYRRIRETDLHQGASLIGVPLPNSSFLLADDQLRPVPPGEVGEIVVIGPGVGLGYHAQPELTRQRFVELTDADGRATRGYRSGDLARLRPDGDIEYLGRADDQVKIRGFRIELGEVEAALVRHPAVRAGAVAVRTLPTGDEGLVGYVVPNDGTTPDQRRLRDDLSLVLPGYMVPAAFVLLDALPHTGNGKLDRAALPEPTLAAATGRAPRSLVEELLCQLFAQVLGRPVVDPDDNFFVLGGHSLTAVRLVTRIRAVLGLRVSIQELFGSPTVAAITAKITAATGRPPLTRRADDDVVPLSHAQRHLWFRHRTPGTSPADHGAYVLHLNGRVDVAALDAALTDVVRRHAVLRTLFPQHQGAPVARIVDATSVQPPLVVERVSAEKLADAVTTVTQEPFDLQRDPAVRARLLLVDEDRSALVLVLHHIAADEWSWRPLLRDLAEAYGARLAGRAPHWQPLPVEYADHVLWQRDLLGDADNPDSVAARQLTFWKGHLDGIPHALELPFDRARPADSRSPVGLVPVDLDADLHVRLAGLAGASGTTVSMVLKAAVAALLTRFGAGTDLPFAVTVPGRGEAALERLVGRFVNTLVTRVDTAGDPTFAELLVRVRTTDLAAHQHQDLPFERLVEQLDPAHPTGRHPVAQVRTGTQPTIPAGVALPGLGVEAEPVGNHTAAFDLSYRFAERRDPDGRPQGVFGSVAYRVDLFHRETVERLVGGLGRLLEQVASHPAARLSQLDVPDA</sequence>
<keyword evidence="3" id="KW-0597">Phosphoprotein</keyword>
<evidence type="ECO:0000313" key="5">
    <source>
        <dbReference type="EMBL" id="MFI0794485.1"/>
    </source>
</evidence>
<dbReference type="InterPro" id="IPR020845">
    <property type="entry name" value="AMP-binding_CS"/>
</dbReference>
<evidence type="ECO:0000256" key="1">
    <source>
        <dbReference type="ARBA" id="ARBA00001957"/>
    </source>
</evidence>
<dbReference type="Proteomes" id="UP001611075">
    <property type="component" value="Unassembled WGS sequence"/>
</dbReference>
<dbReference type="SUPFAM" id="SSF47336">
    <property type="entry name" value="ACP-like"/>
    <property type="match status" value="1"/>
</dbReference>
<dbReference type="InterPro" id="IPR042099">
    <property type="entry name" value="ANL_N_sf"/>
</dbReference>
<dbReference type="NCBIfam" id="TIGR01733">
    <property type="entry name" value="AA-adenyl-dom"/>
    <property type="match status" value="1"/>
</dbReference>
<organism evidence="5 6">
    <name type="scientific">Micromonospora rubida</name>
    <dbReference type="NCBI Taxonomy" id="2697657"/>
    <lineage>
        <taxon>Bacteria</taxon>
        <taxon>Bacillati</taxon>
        <taxon>Actinomycetota</taxon>
        <taxon>Actinomycetes</taxon>
        <taxon>Micromonosporales</taxon>
        <taxon>Micromonosporaceae</taxon>
        <taxon>Micromonospora</taxon>
    </lineage>
</organism>